<dbReference type="InterPro" id="IPR011333">
    <property type="entry name" value="SKP1/BTB/POZ_sf"/>
</dbReference>
<evidence type="ECO:0000313" key="2">
    <source>
        <dbReference type="Proteomes" id="UP001302812"/>
    </source>
</evidence>
<protein>
    <recommendedName>
        <fullName evidence="3">BTB domain-containing protein</fullName>
    </recommendedName>
</protein>
<dbReference type="AlphaFoldDB" id="A0AAN6TB37"/>
<dbReference type="Proteomes" id="UP001302812">
    <property type="component" value="Unassembled WGS sequence"/>
</dbReference>
<proteinExistence type="predicted"/>
<dbReference type="SUPFAM" id="SSF54695">
    <property type="entry name" value="POZ domain"/>
    <property type="match status" value="1"/>
</dbReference>
<name>A0AAN6TB37_9PEZI</name>
<gene>
    <name evidence="1" type="ORF">N656DRAFT_712408</name>
</gene>
<reference evidence="1" key="1">
    <citation type="journal article" date="2023" name="Mol. Phylogenet. Evol.">
        <title>Genome-scale phylogeny and comparative genomics of the fungal order Sordariales.</title>
        <authorList>
            <person name="Hensen N."/>
            <person name="Bonometti L."/>
            <person name="Westerberg I."/>
            <person name="Brannstrom I.O."/>
            <person name="Guillou S."/>
            <person name="Cros-Aarteil S."/>
            <person name="Calhoun S."/>
            <person name="Haridas S."/>
            <person name="Kuo A."/>
            <person name="Mondo S."/>
            <person name="Pangilinan J."/>
            <person name="Riley R."/>
            <person name="LaButti K."/>
            <person name="Andreopoulos B."/>
            <person name="Lipzen A."/>
            <person name="Chen C."/>
            <person name="Yan M."/>
            <person name="Daum C."/>
            <person name="Ng V."/>
            <person name="Clum A."/>
            <person name="Steindorff A."/>
            <person name="Ohm R.A."/>
            <person name="Martin F."/>
            <person name="Silar P."/>
            <person name="Natvig D.O."/>
            <person name="Lalanne C."/>
            <person name="Gautier V."/>
            <person name="Ament-Velasquez S.L."/>
            <person name="Kruys A."/>
            <person name="Hutchinson M.I."/>
            <person name="Powell A.J."/>
            <person name="Barry K."/>
            <person name="Miller A.N."/>
            <person name="Grigoriev I.V."/>
            <person name="Debuchy R."/>
            <person name="Gladieux P."/>
            <person name="Hiltunen Thoren M."/>
            <person name="Johannesson H."/>
        </authorList>
    </citation>
    <scope>NUCLEOTIDE SEQUENCE</scope>
    <source>
        <strain evidence="1">CBS 508.74</strain>
    </source>
</reference>
<keyword evidence="2" id="KW-1185">Reference proteome</keyword>
<comment type="caution">
    <text evidence="1">The sequence shown here is derived from an EMBL/GenBank/DDBJ whole genome shotgun (WGS) entry which is preliminary data.</text>
</comment>
<evidence type="ECO:0008006" key="3">
    <source>
        <dbReference type="Google" id="ProtNLM"/>
    </source>
</evidence>
<evidence type="ECO:0000313" key="1">
    <source>
        <dbReference type="EMBL" id="KAK4111042.1"/>
    </source>
</evidence>
<dbReference type="EMBL" id="MU853347">
    <property type="protein sequence ID" value="KAK4111042.1"/>
    <property type="molecule type" value="Genomic_DNA"/>
</dbReference>
<dbReference type="Gene3D" id="3.30.710.10">
    <property type="entry name" value="Potassium Channel Kv1.1, Chain A"/>
    <property type="match status" value="1"/>
</dbReference>
<organism evidence="1 2">
    <name type="scientific">Canariomyces notabilis</name>
    <dbReference type="NCBI Taxonomy" id="2074819"/>
    <lineage>
        <taxon>Eukaryota</taxon>
        <taxon>Fungi</taxon>
        <taxon>Dikarya</taxon>
        <taxon>Ascomycota</taxon>
        <taxon>Pezizomycotina</taxon>
        <taxon>Sordariomycetes</taxon>
        <taxon>Sordariomycetidae</taxon>
        <taxon>Sordariales</taxon>
        <taxon>Chaetomiaceae</taxon>
        <taxon>Canariomyces</taxon>
    </lineage>
</organism>
<accession>A0AAN6TB37</accession>
<dbReference type="RefSeq" id="XP_064668612.1">
    <property type="nucleotide sequence ID" value="XM_064811806.1"/>
</dbReference>
<reference evidence="1" key="2">
    <citation type="submission" date="2023-05" db="EMBL/GenBank/DDBJ databases">
        <authorList>
            <consortium name="Lawrence Berkeley National Laboratory"/>
            <person name="Steindorff A."/>
            <person name="Hensen N."/>
            <person name="Bonometti L."/>
            <person name="Westerberg I."/>
            <person name="Brannstrom I.O."/>
            <person name="Guillou S."/>
            <person name="Cros-Aarteil S."/>
            <person name="Calhoun S."/>
            <person name="Haridas S."/>
            <person name="Kuo A."/>
            <person name="Mondo S."/>
            <person name="Pangilinan J."/>
            <person name="Riley R."/>
            <person name="Labutti K."/>
            <person name="Andreopoulos B."/>
            <person name="Lipzen A."/>
            <person name="Chen C."/>
            <person name="Yanf M."/>
            <person name="Daum C."/>
            <person name="Ng V."/>
            <person name="Clum A."/>
            <person name="Ohm R."/>
            <person name="Martin F."/>
            <person name="Silar P."/>
            <person name="Natvig D."/>
            <person name="Lalanne C."/>
            <person name="Gautier V."/>
            <person name="Ament-Velasquez S.L."/>
            <person name="Kruys A."/>
            <person name="Hutchinson M.I."/>
            <person name="Powell A.J."/>
            <person name="Barry K."/>
            <person name="Miller A.N."/>
            <person name="Grigoriev I.V."/>
            <person name="Debuchy R."/>
            <person name="Gladieux P."/>
            <person name="Thoren M.H."/>
            <person name="Johannesson H."/>
        </authorList>
    </citation>
    <scope>NUCLEOTIDE SEQUENCE</scope>
    <source>
        <strain evidence="1">CBS 508.74</strain>
    </source>
</reference>
<dbReference type="GeneID" id="89935931"/>
<sequence length="332" mass="37315">METSREIDPNGDVILCLHNPGAPFARRISEPEEIQFRVSSRHLMLASPYFKKALDGPWEESAPDTADHHLYISAEDWDPQAFLILMHIIHGRNGQVPRSVSLELLAKIAVLVDYYECYEAVEVFAEIWLRQLKDQVPKKINRELILWLCVSWIFSATDIFTAVTKTALEQARGPLPTLYLPIPPAIVETIESRRQETVDKIYTVLSELYVFFRDGPDPCHFECSAIRLGALIKEIRPKRLDPRPKLPLLGYCIHKTKKAACSILSPPTRDPHNISTASGGRKTYGSYTVCGLQSAVGGKMQVLDLAGMPGMELSHFNGRRSPRGLKLQVDIG</sequence>